<organism evidence="5">
    <name type="scientific">marine metagenome</name>
    <dbReference type="NCBI Taxonomy" id="408172"/>
    <lineage>
        <taxon>unclassified sequences</taxon>
        <taxon>metagenomes</taxon>
        <taxon>ecological metagenomes</taxon>
    </lineage>
</organism>
<evidence type="ECO:0000313" key="5">
    <source>
        <dbReference type="EMBL" id="SVC10279.1"/>
    </source>
</evidence>
<name>A0A382JF33_9ZZZZ</name>
<sequence>MSVELEMLVWLSTLTLFMWVPYVLSAMVNDGPIASFKWQGDEKQRFIWAERAKRAHYNAIENLIPFAAIVIVAHLAEISNDATAAAATAFFWLRAIHYVVYTVGITYLRGPAYALSWLAQICIVYQIISH</sequence>
<accession>A0A382JF33</accession>
<evidence type="ECO:0000256" key="4">
    <source>
        <dbReference type="ARBA" id="ARBA00023136"/>
    </source>
</evidence>
<dbReference type="GO" id="GO:0016020">
    <property type="term" value="C:membrane"/>
    <property type="evidence" value="ECO:0007669"/>
    <property type="project" value="UniProtKB-SubCell"/>
</dbReference>
<dbReference type="SUPFAM" id="SSF161084">
    <property type="entry name" value="MAPEG domain-like"/>
    <property type="match status" value="1"/>
</dbReference>
<dbReference type="Pfam" id="PF01124">
    <property type="entry name" value="MAPEG"/>
    <property type="match status" value="1"/>
</dbReference>
<keyword evidence="3" id="KW-1133">Transmembrane helix</keyword>
<evidence type="ECO:0000256" key="3">
    <source>
        <dbReference type="ARBA" id="ARBA00022989"/>
    </source>
</evidence>
<comment type="subcellular location">
    <subcellularLocation>
        <location evidence="1">Membrane</location>
    </subcellularLocation>
</comment>
<protein>
    <recommendedName>
        <fullName evidence="6">MAPEG family protein</fullName>
    </recommendedName>
</protein>
<dbReference type="AlphaFoldDB" id="A0A382JF33"/>
<dbReference type="InterPro" id="IPR001129">
    <property type="entry name" value="Membr-assoc_MAPEG"/>
</dbReference>
<dbReference type="PANTHER" id="PTHR35371">
    <property type="entry name" value="INNER MEMBRANE PROTEIN"/>
    <property type="match status" value="1"/>
</dbReference>
<keyword evidence="2" id="KW-0812">Transmembrane</keyword>
<dbReference type="InterPro" id="IPR023352">
    <property type="entry name" value="MAPEG-like_dom_sf"/>
</dbReference>
<evidence type="ECO:0000256" key="2">
    <source>
        <dbReference type="ARBA" id="ARBA00022692"/>
    </source>
</evidence>
<gene>
    <name evidence="5" type="ORF">METZ01_LOCUS263133</name>
</gene>
<reference evidence="5" key="1">
    <citation type="submission" date="2018-05" db="EMBL/GenBank/DDBJ databases">
        <authorList>
            <person name="Lanie J.A."/>
            <person name="Ng W.-L."/>
            <person name="Kazmierczak K.M."/>
            <person name="Andrzejewski T.M."/>
            <person name="Davidsen T.M."/>
            <person name="Wayne K.J."/>
            <person name="Tettelin H."/>
            <person name="Glass J.I."/>
            <person name="Rusch D."/>
            <person name="Podicherti R."/>
            <person name="Tsui H.-C.T."/>
            <person name="Winkler M.E."/>
        </authorList>
    </citation>
    <scope>NUCLEOTIDE SEQUENCE</scope>
</reference>
<evidence type="ECO:0008006" key="6">
    <source>
        <dbReference type="Google" id="ProtNLM"/>
    </source>
</evidence>
<keyword evidence="4" id="KW-0472">Membrane</keyword>
<dbReference type="Gene3D" id="1.20.120.550">
    <property type="entry name" value="Membrane associated eicosanoid/glutathione metabolism-like domain"/>
    <property type="match status" value="1"/>
</dbReference>
<proteinExistence type="predicted"/>
<dbReference type="EMBL" id="UINC01073698">
    <property type="protein sequence ID" value="SVC10279.1"/>
    <property type="molecule type" value="Genomic_DNA"/>
</dbReference>
<dbReference type="PANTHER" id="PTHR35371:SF1">
    <property type="entry name" value="BLR7753 PROTEIN"/>
    <property type="match status" value="1"/>
</dbReference>
<evidence type="ECO:0000256" key="1">
    <source>
        <dbReference type="ARBA" id="ARBA00004370"/>
    </source>
</evidence>